<dbReference type="Proteomes" id="UP000257109">
    <property type="component" value="Unassembled WGS sequence"/>
</dbReference>
<accession>A0A371H3W1</accession>
<evidence type="ECO:0000256" key="1">
    <source>
        <dbReference type="SAM" id="MobiDB-lite"/>
    </source>
</evidence>
<evidence type="ECO:0000313" key="2">
    <source>
        <dbReference type="EMBL" id="RDX97508.1"/>
    </source>
</evidence>
<feature type="non-terminal residue" evidence="2">
    <location>
        <position position="1"/>
    </location>
</feature>
<sequence length="71" mass="8271">MIRSEGMGFDSGDNSPKGTQHGQLVDRLRRLELPLFHGNDVWTTWKGTLRSVAFLRSSGFIQLRWLWRIKL</sequence>
<feature type="compositionally biased region" description="Polar residues" evidence="1">
    <location>
        <begin position="12"/>
        <end position="21"/>
    </location>
</feature>
<protein>
    <submittedName>
        <fullName evidence="2">Uncharacterized protein</fullName>
    </submittedName>
</protein>
<feature type="region of interest" description="Disordered" evidence="1">
    <location>
        <begin position="1"/>
        <end position="21"/>
    </location>
</feature>
<gene>
    <name evidence="2" type="ORF">CR513_19727</name>
</gene>
<keyword evidence="3" id="KW-1185">Reference proteome</keyword>
<dbReference type="EMBL" id="QJKJ01003638">
    <property type="protein sequence ID" value="RDX97508.1"/>
    <property type="molecule type" value="Genomic_DNA"/>
</dbReference>
<reference evidence="2" key="1">
    <citation type="submission" date="2018-05" db="EMBL/GenBank/DDBJ databases">
        <title>Draft genome of Mucuna pruriens seed.</title>
        <authorList>
            <person name="Nnadi N.E."/>
            <person name="Vos R."/>
            <person name="Hasami M.H."/>
            <person name="Devisetty U.K."/>
            <person name="Aguiy J.C."/>
        </authorList>
    </citation>
    <scope>NUCLEOTIDE SEQUENCE [LARGE SCALE GENOMIC DNA]</scope>
    <source>
        <strain evidence="2">JCA_2017</strain>
    </source>
</reference>
<name>A0A371H3W1_MUCPR</name>
<evidence type="ECO:0000313" key="3">
    <source>
        <dbReference type="Proteomes" id="UP000257109"/>
    </source>
</evidence>
<proteinExistence type="predicted"/>
<organism evidence="2 3">
    <name type="scientific">Mucuna pruriens</name>
    <name type="common">Velvet bean</name>
    <name type="synonym">Dolichos pruriens</name>
    <dbReference type="NCBI Taxonomy" id="157652"/>
    <lineage>
        <taxon>Eukaryota</taxon>
        <taxon>Viridiplantae</taxon>
        <taxon>Streptophyta</taxon>
        <taxon>Embryophyta</taxon>
        <taxon>Tracheophyta</taxon>
        <taxon>Spermatophyta</taxon>
        <taxon>Magnoliopsida</taxon>
        <taxon>eudicotyledons</taxon>
        <taxon>Gunneridae</taxon>
        <taxon>Pentapetalae</taxon>
        <taxon>rosids</taxon>
        <taxon>fabids</taxon>
        <taxon>Fabales</taxon>
        <taxon>Fabaceae</taxon>
        <taxon>Papilionoideae</taxon>
        <taxon>50 kb inversion clade</taxon>
        <taxon>NPAAA clade</taxon>
        <taxon>indigoferoid/millettioid clade</taxon>
        <taxon>Phaseoleae</taxon>
        <taxon>Mucuna</taxon>
    </lineage>
</organism>
<dbReference type="AlphaFoldDB" id="A0A371H3W1"/>
<comment type="caution">
    <text evidence="2">The sequence shown here is derived from an EMBL/GenBank/DDBJ whole genome shotgun (WGS) entry which is preliminary data.</text>
</comment>